<feature type="domain" description="VWFA" evidence="4">
    <location>
        <begin position="5349"/>
        <end position="5496"/>
    </location>
</feature>
<dbReference type="CDD" id="cd00009">
    <property type="entry name" value="AAA"/>
    <property type="match status" value="1"/>
</dbReference>
<evidence type="ECO:0000259" key="4">
    <source>
        <dbReference type="PROSITE" id="PS50234"/>
    </source>
</evidence>
<dbReference type="InterPro" id="IPR011704">
    <property type="entry name" value="ATPase_dyneun-rel_AAA"/>
</dbReference>
<accession>A0A5J4X7B7</accession>
<dbReference type="Pfam" id="PF07728">
    <property type="entry name" value="AAA_5"/>
    <property type="match status" value="6"/>
</dbReference>
<feature type="region of interest" description="Disordered" evidence="3">
    <location>
        <begin position="396"/>
        <end position="425"/>
    </location>
</feature>
<dbReference type="SUPFAM" id="SSF52540">
    <property type="entry name" value="P-loop containing nucleoside triphosphate hydrolases"/>
    <property type="match status" value="5"/>
</dbReference>
<gene>
    <name evidence="5" type="ORF">EZS28_001343</name>
</gene>
<dbReference type="SMART" id="SM00382">
    <property type="entry name" value="AAA"/>
    <property type="match status" value="5"/>
</dbReference>
<dbReference type="Gene3D" id="1.10.510.10">
    <property type="entry name" value="Transferase(Phosphotransferase) domain 1"/>
    <property type="match status" value="1"/>
</dbReference>
<dbReference type="PANTHER" id="PTHR48103:SF2">
    <property type="entry name" value="MIDASIN"/>
    <property type="match status" value="1"/>
</dbReference>
<evidence type="ECO:0000313" key="6">
    <source>
        <dbReference type="Proteomes" id="UP000324800"/>
    </source>
</evidence>
<dbReference type="InterPro" id="IPR027417">
    <property type="entry name" value="P-loop_NTPase"/>
</dbReference>
<evidence type="ECO:0000313" key="5">
    <source>
        <dbReference type="EMBL" id="KAA6403128.1"/>
    </source>
</evidence>
<dbReference type="PANTHER" id="PTHR48103">
    <property type="entry name" value="MIDASIN-RELATED"/>
    <property type="match status" value="1"/>
</dbReference>
<dbReference type="GO" id="GO:0000055">
    <property type="term" value="P:ribosomal large subunit export from nucleus"/>
    <property type="evidence" value="ECO:0007669"/>
    <property type="project" value="TreeGrafter"/>
</dbReference>
<organism evidence="5 6">
    <name type="scientific">Streblomastix strix</name>
    <dbReference type="NCBI Taxonomy" id="222440"/>
    <lineage>
        <taxon>Eukaryota</taxon>
        <taxon>Metamonada</taxon>
        <taxon>Preaxostyla</taxon>
        <taxon>Oxymonadida</taxon>
        <taxon>Streblomastigidae</taxon>
        <taxon>Streblomastix</taxon>
    </lineage>
</organism>
<evidence type="ECO:0000256" key="1">
    <source>
        <dbReference type="ARBA" id="ARBA00022741"/>
    </source>
</evidence>
<dbReference type="GO" id="GO:0016887">
    <property type="term" value="F:ATP hydrolysis activity"/>
    <property type="evidence" value="ECO:0007669"/>
    <property type="project" value="InterPro"/>
</dbReference>
<dbReference type="SUPFAM" id="SSF56112">
    <property type="entry name" value="Protein kinase-like (PK-like)"/>
    <property type="match status" value="1"/>
</dbReference>
<proteinExistence type="predicted"/>
<dbReference type="SMART" id="SM00327">
    <property type="entry name" value="VWA"/>
    <property type="match status" value="2"/>
</dbReference>
<keyword evidence="1" id="KW-0547">Nucleotide-binding</keyword>
<feature type="region of interest" description="Disordered" evidence="3">
    <location>
        <begin position="1844"/>
        <end position="1864"/>
    </location>
</feature>
<dbReference type="EMBL" id="SNRW01000136">
    <property type="protein sequence ID" value="KAA6403128.1"/>
    <property type="molecule type" value="Genomic_DNA"/>
</dbReference>
<dbReference type="OrthoDB" id="2343366at2759"/>
<dbReference type="GO" id="GO:0005524">
    <property type="term" value="F:ATP binding"/>
    <property type="evidence" value="ECO:0007669"/>
    <property type="project" value="UniProtKB-KW"/>
</dbReference>
<dbReference type="GO" id="GO:0005634">
    <property type="term" value="C:nucleus"/>
    <property type="evidence" value="ECO:0007669"/>
    <property type="project" value="TreeGrafter"/>
</dbReference>
<comment type="caution">
    <text evidence="5">The sequence shown here is derived from an EMBL/GenBank/DDBJ whole genome shotgun (WGS) entry which is preliminary data.</text>
</comment>
<dbReference type="GO" id="GO:0030687">
    <property type="term" value="C:preribosome, large subunit precursor"/>
    <property type="evidence" value="ECO:0007669"/>
    <property type="project" value="TreeGrafter"/>
</dbReference>
<protein>
    <submittedName>
        <fullName evidence="5">Putative ATPase associated with various cellular activities AAA_5</fullName>
    </submittedName>
</protein>
<evidence type="ECO:0000256" key="2">
    <source>
        <dbReference type="ARBA" id="ARBA00022840"/>
    </source>
</evidence>
<dbReference type="SUPFAM" id="SSF53300">
    <property type="entry name" value="vWA-like"/>
    <property type="match status" value="3"/>
</dbReference>
<dbReference type="Gene3D" id="3.40.50.410">
    <property type="entry name" value="von Willebrand factor, type A domain"/>
    <property type="match status" value="1"/>
</dbReference>
<dbReference type="InterPro" id="IPR003593">
    <property type="entry name" value="AAA+_ATPase"/>
</dbReference>
<evidence type="ECO:0000256" key="3">
    <source>
        <dbReference type="SAM" id="MobiDB-lite"/>
    </source>
</evidence>
<keyword evidence="2" id="KW-0067">ATP-binding</keyword>
<dbReference type="PROSITE" id="PS50234">
    <property type="entry name" value="VWFA"/>
    <property type="match status" value="1"/>
</dbReference>
<dbReference type="Gene3D" id="3.40.50.300">
    <property type="entry name" value="P-loop containing nucleotide triphosphate hydrolases"/>
    <property type="match status" value="5"/>
</dbReference>
<dbReference type="InterPro" id="IPR036465">
    <property type="entry name" value="vWFA_dom_sf"/>
</dbReference>
<name>A0A5J4X7B7_9EUKA</name>
<dbReference type="CDD" id="cd00198">
    <property type="entry name" value="vWFA"/>
    <property type="match status" value="2"/>
</dbReference>
<dbReference type="GO" id="GO:0000027">
    <property type="term" value="P:ribosomal large subunit assembly"/>
    <property type="evidence" value="ECO:0007669"/>
    <property type="project" value="TreeGrafter"/>
</dbReference>
<dbReference type="InterPro" id="IPR011009">
    <property type="entry name" value="Kinase-like_dom_sf"/>
</dbReference>
<reference evidence="5 6" key="1">
    <citation type="submission" date="2019-03" db="EMBL/GenBank/DDBJ databases">
        <title>Single cell metagenomics reveals metabolic interactions within the superorganism composed of flagellate Streblomastix strix and complex community of Bacteroidetes bacteria on its surface.</title>
        <authorList>
            <person name="Treitli S.C."/>
            <person name="Kolisko M."/>
            <person name="Husnik F."/>
            <person name="Keeling P."/>
            <person name="Hampl V."/>
        </authorList>
    </citation>
    <scope>NUCLEOTIDE SEQUENCE [LARGE SCALE GENOMIC DNA]</scope>
    <source>
        <strain evidence="5">ST1C</strain>
    </source>
</reference>
<sequence>MATQDPTLSISHRTSHVANTLIDNTDESGDLDTKYFAPILLQIQNQEFFAPLGITSMFPGVQFYSTIAHLDDDSNIVLEPTNEKPSPDHFCLLVRYHPQDLDALRQYFTAELECYEDLLVQKARDLIFVGFGNTQVGCCVVFLTSSTCTLETDIKQGLLADNAARLETAKSLIDSIQQAHSRGHFGFDLRPNTILCNRGIRGAAVALTGYIGNREVINKHPEGSAFRWDSEWAAPELVSQRQRRHRGSLRDSVTSIITMDSGTNVGPSAASDIFGLGQVLLNLFGKTPEAADLVADALEDLPQHRCNIQSLRNKCNEIKGKYKNDKQQVLEKAQIEQNSSFKGDKQDNIIQKERIDENIYDQIKITKNNEEEIKIEEQMDKQNIIDELLLKKKDGKQNKQKDYTRGKEERNIKRRMEDEQRKEKEEEKIAFQKSTIAGIKLLGYSEELVDENQLIIRVEVVVECPLNLDVNSLTIVDPKNPSERGFPFVEIVNWNNSISTQNPEKQSAIDDSGKKFAVSVPAFSVQDKDKYLYYSIRHKNLGWKHELTPKEHKRVEDDGEWNENNSDMTVFRVKLTERGIFRNVEYIPYQMREFLTLEFFVALEAIVPSVPTFALRGAFDLVQHLNVDELLRLALSYKGTIIARHCLNSLTSRGISINTIAMKIIDLHLSIDDPRLIAAIEAISYLNNGLERQQARSQIKEVHDVKHQISDGQPKGFLCERKDIFSKNIESDTLLQDAAQWLTLIREGKQQPIFADKLLRDRSISDRIPRFIAKYGAIPRLDIVTFALLSGIPLLIQGPTSASKSMTAQVASFGLFNKFPLIYALSEQTEVGDLLGRKMLRRRGTSMLSYVPGVLTEAYEKGHVLLLDEFDLCSPKVLSSILSALDGTTIEVEGRQIQRHPNFRIVATVNGESEGYTTQQRNILPSEVLARFCTINFPLMSTDECNNIFSELLQISIPGLVEKSKQITDIHKSVSEYFASNSRIDKSRGQASMTLRNFSYALDMMVLDKIKPHDACQVAYMAQIPTVDRIRFKSKMDAIGESDNFTQLRNEIYNIAIQKHIHAHSQFVDAAVFAIVAARSGLHVLLEGPSGCGLSALARFVAEFCTNEEIRKSRTEIPTVLLGPESTVDNIIGSFKPKEIQQDETDLTKLVQWNNGPILVGVESGIPVILDRIDEAKAQVIERLNPLLEKNARRDKTPFLVPEKGDNSELNVNEGFVVISTLTTNLNRQTQAISLALRNRFVTIAVEPPELTETLKIQIASMVMSKCAQKMSLINYSNIPLGIRPTIPKQEQIEQIAKEIAKVLSNNSTIRNVALLAQAACATYGIINGLKVEEHIALCQLQRDSLASEAAGTFVLRTINEIKSGQRFFYEGDHNSPMWQSIAALTIASSTGWPIFLQGEPGCGKTEVVRHFSANRTFQTRNPVLSVSCSAETQVEHFIGSLSFEQNGFRFVEGPLVQAARQGCVFLADEFNLLTPAVMISLVPFLSARPGATFIHPEIKDPITIGNGFLFIATGNEDNEQGRVKLPEFVDSILVRVHVTNPSALDMEGLIDKIMKADYPKTIKDGLTPFALGQFVDAMKEILHIKWSLRDVRRFLRRANDFVGTKPDDYQLPHNIHAISIQDVGLSFILSGRRFDEERERMIIERVIDIFNGSLEDANNLAQSKTKSIRTNHGTYYLVRGHIAMKIDKAATFPQPSNEALFWIRWTGTPDDQIPRESVLLVGPTCYKATAMEFLLPEKTNIVHMTRETQISELIGSTILSTPSRFEDGIQVLNSALYDALNNIGFICNQQSGEQLAKDLSQTLQKEIEYEQRGIEVKDKEKRHGVIRGALFIQICLNKMRTKLHTDQNSTKSQSSSSSSSSSIDINTSGIKVAMSFIPSVVSLSSILGIPLLLRSINLPPASVLERLNSLLEDPRSLVISEDTQQIYNDESILREINQLKSRSAPISAGFSLNATTSEQGLMALSKPLLSRFTSIYTNPYRLNIIKQPQYSNKSKGIQLNYNIQRKEEEYDDEEDIKIIAENITKKNYELIDSINDIHRGLNGALVKIEITKYIRWCNTAQCLVELQNFPSSKAAGISALRTIVDALPDNDRCRVTKDILSPHLPEALSYIVITDTKDQPVQDRDQVLNFIESSSEEKRMISLTSGISIPLLPNASLEVLNSIQWTRSSVDMADAVLTSIASKTVTIFEGSPGRGKTAVVKAVLESLGLQLTRINLSPTTTVEDLFGRDMPRSDPEGNGFTTRFVPGPLTIAMRRSLDDSFDQYLPSQAILLDEINLAPPHLLEVLEVFILEMQLNNRYFLPNGKEINHRRIVIVATMNSAALSNARSQLSQKLQGASHLLRLIPFNDIELDVLARSILLDQNNMQDNSASLTKIMKAHKAASSLLERETGTSSERDSITLREILRLRMFRDACPTFRTDQLIELVYATQFNRKAAQQLLKEVKIEPTKGDIIPLVRNGYLVLSDTVQLPLSSDAVNGHLNLPFTAKQRRIACLIGAGVMAHRPIALFGESGSGKTHIIRTLAHAVGRELGIIQFNTDTDSSSIIGTLEIDGNAEEMQNLCNQARDISLRAVDAGHLKSVELICASFAEYPDIEDITKALVDLGSFSSQNNNELNKQVIKKIESESKQLANKFIQFQQRSARNFVFKEGILIKKMKKGEWILFDGAENAPHILERLMSLLEEKPTLSVYEGERPMFFHQHGTILNNQDKQISSQYKDNEDDIEQENFEIGEGFQIFITCNDLRKLSPALRSRIFCIQLETAQKEKELCELAESVLNQSDGGRLQSIPISRMLGRIFCDAQTKSKTRKLLFSKDQFSPHKIVIGARGIGFDKISAEIIGSNVAMSFIRCFDKIEDKNDISISAEETLKQMGKDKIAISSDRWEELTKVAGQFQYCIVYEYIKEKGKKWPEDANEELNKLFVKFYGSKDKLKKLHQFEENIDIYSPMDMIIKFEQVVLEWMKDMKMSDIRKTISVLEEVDFIISSFHGIATPLANRYFRLHFLLETLRPARELSGLIVGQGDKLIQKSINKESFIGIKVGEKSAEDWILIVGHIQHIFEKFFTLPMIFPASATYSYIISTYLKCFFAQFEQQKNNIKESPIIACANKVLRQILRYVNLIYKEDESGSVSGYLARSDIDIQLYIRLDNSLPPAPENNKTALIILRSKQNPIILFNRQEIPIQIARIIETIPQTQPIYPLLNVSISSQSSEEISDLLFNMKELKAEHKLWMVIEFFKDICNEFPTQNRIFSELINAIQNFKLFALEVGFSPFGLSLLPINDNLCEKAFEICKFLNNIIQKETIDIANGLMNQYKTAQEANNYLTEFKNSAIEIVNIFQQVGIVLWKESLTILNNVQEQITQMDQMSQMMEKQRELVQRFNFQVENLQRISQGTEFQREGDIAIYFHRKCNEPLNTADQIKLQYSTQQLSIFSQSIVRRKDIDSGSAQIPKIVNEKELEYSFNDIMQQLIEFSRREYEISKVEENACFENIIYMLSTFSKDADIENLVNPFKHLIEESKEGQKMNQEDIKQLRGLSRAHLLCNTIPIKSCRSMKLSDILHALIRGDELAVYKLQNTRHCVDFIQFPQFSPSDLVSCLQITTSSGTFSGPLLQGKQCNLIRNDIQNPTNKKESLLICSYILGGQELRNRMQKVDLLEWNNKIPCDQKGQNLRKLFSISQEIEQEQFEIKWILDPEFDQDAMKQSLCSSPGEGIALQRYPAEYKIAFGSQNEWENKRKLSVIFVLLRILALREETSKQAYEQSLEERWRFMLLQIDRRNKPFGYRIANLLGCDLIEDSEAQIGRSVINTVLRNSESSRRNFEIYGLDKLILLSLKEYVKRLFSEERVPLETTQLIDLRIQLIYTIIKIYEDNKDQDKDEKENMDKDLTQQIIETGQILIKKAQENIQSAFEVAKMIKLEQEGIIFKEPKRLRCLCNDERLDGYFCTERQAFRKVQDKSSVLMHYYADLGIHIDGSQSSNCGIVMIDNLSSDDVTVEIKNEQNENLKAKLASNFVKAGERIEISFHVSGQTSEEPTISWSLCDILTRSTRQTNMLTTCQIRVWVRRTPRCAFVESTVPLVMNNTSYTLAPRNFTKSIRLMHHIPNSVLSSKAIGWSLSSDPANVAEAPTVKLNEKKSELIMNFETDTTGLCAAQIIIGLGHSELYKLHLSVPVSRIPSIGIYHPANSKASEIRLVKCKSTFIVVYNNGDDLQNVILNSNEEGDIFVPNSVIIEPRQSVLVKIIFGESIRRSITFGKAKLTISLVQNTPRFEQISGNFVIDIEEGVYFPCLRVNSNGTSFFEYMKRMTFQKQDCPTIVTENECLVIDPNHYISQNASQFKLWILDQQGLHSINPGDHLPSESYPLWGEKEDNEYVCIIDQQLDKTLNEAMDKINEASSNTEKPKTNIPFLMIGAAKLFLNKSNELDSLDYDSVINCAKKGIKVKNINATFSRIILALDFEMIRQENRLLPDIITQIAQQITKRKEWVMAVPQIPSTWTNNDKEKKIKGMHLIWAAITLLNTLRNPRALTKLEIAKFRGKIIENQEELNISPRQRETENASIIQPIVGIETQHFGVICGRFTEVEAVKKILETTMNLKPHEFPPLSESNQNSNPISIKDFQKQVEIKLENVIQLFKTTQNPSDLSKILVIVSSLASQTVIAVQYNANQDISKLVNNLGTLSIIIFKLRGSKENKQLLEEQINKAYDGCNRAWMSLKRVGVYPPEILLDQKDIQDKISISNEDTSNIQIAQVPECQLRHGIWLTKDEINIRSKGTRNTIRFGDINLGMTLNETKGNDINIKMIEEKSQSQITAITPAVKLIHPIFRNFELVKIDNKNKNIQGLSTEKMMIAIRQTEVDKVPVEEQNENQQFVVEYQNPNEIVRRLISANMAEMLQGKRVDDLLLMEWEAVKRAPHDAVNKKKVSEGRIVSVIDGTEDRQDEGSAQKRPEIVELNALSLQIQSLLYGEISKIMLPFQQNKATPFSLQNTEVSLMVDISASMTKLSKGKQMGTMVISAGISAILASFGIPLRLFAFADREAIWQLSDPVRPHSLEDLIRLIDALRTGGRPGSCPLDAAITSHNEWIMRRTKTAGTSRGSSNHITIMITDLISAQVLDNDRDWSQENTGQCIIIQLNSEFNNQLLQSKGVPIEIYENGLTPKFVPGGDISLFRIDAKELCMGFSSPQSTNLQKLTHEIAHALVSKSEPKISNKSPTTAVFSVCEPVQNPILFWSGIKLVHESKIETGDKFFAQNITIQNFPQPFLKAPSQITAIQELRNVETNRKWFERQGTLNQTPFSGFAHDTANIAHTRWLIPNRAAGKEPSASSGQLWPTGIRRFILSACTYQFLFLKNSRRNQKAYSFTFVIDSTLRIFSSLNIQHTTSTIITMIESLLFVSDGDEIIFDIIAASAGKAHLLIHNFSVKQLLDRALISDILHTADNCTEIESGLGTGLAAALQITSRRSGVGLGRNIVVFTDGIITNASELNIFGQALVDCNNSGIDVLGIGVGIAPLQLPKLFPAAFYAPNPANIQNAIVGVLDAIETGANGSIAARQLFSGVDDDREKELEKILCDDPQVCPILAKSIKDRELSQDFIEGIANTDLLHMKGSAAYLVENAEKDIFFDNAFLGFKILVVCLYLGANEPTPNTITKDVFDRQCGAVLRRKGFEYTFVCSYGEGLGELQRVEKGRCPYTQLWLFSSEGYGDLPSEAKDKDTNKIATFLQAVTDFWRGGGGLFLFCDNAPYNFEANYLLANHLNFTHEGRSGSSIVRMGGKYPGLGHIQVASKTAATRGTFSPMLRLPAPGKAKERFSLRPGLIKFIEGNSISFAVDDAGKPLTDLNQLWPFTPFAWTSENVKPPRPFILYFDPAIPTESAGAYCSETCIGVKPSPGPIVLHGGFTSAFSEFGDDEMGMGRLILSISCWLTRIEERFNAAKCSGSQLLTTTPALVSEKSIPLFRGWRSLPVIIHPRHSILALDSSGSMDGKPYDQLIIAANKYIDIQTQNKGIISVFTHSHVVKTIYEQKNKKLGAKEGFEGGRNNFKLALQTALEIARKNPPKYECRVLFFTDGVCDCSFCSGKRGNEKNCFKSEADQLEALGIQIDVIGFGGIDNNILNLIKRGQGQVSIGKTMDDVVKIFTRIAATE</sequence>
<dbReference type="InterPro" id="IPR002035">
    <property type="entry name" value="VWF_A"/>
</dbReference>
<dbReference type="Proteomes" id="UP000324800">
    <property type="component" value="Unassembled WGS sequence"/>
</dbReference>
<feature type="compositionally biased region" description="Low complexity" evidence="3">
    <location>
        <begin position="1847"/>
        <end position="1864"/>
    </location>
</feature>